<evidence type="ECO:0000313" key="5">
    <source>
        <dbReference type="Proteomes" id="UP000286100"/>
    </source>
</evidence>
<keyword evidence="4" id="KW-0969">Cilium</keyword>
<evidence type="ECO:0000256" key="1">
    <source>
        <dbReference type="ARBA" id="ARBA00004370"/>
    </source>
</evidence>
<proteinExistence type="predicted"/>
<dbReference type="SUPFAM" id="SSF103088">
    <property type="entry name" value="OmpA-like"/>
    <property type="match status" value="1"/>
</dbReference>
<keyword evidence="4" id="KW-0966">Cell projection</keyword>
<sequence>MMRASDQTRWLLSFADLILLLLAFFVLLHAQSINPDAVVESIGDAFSAEARPATVERRLVADEIFNPGEAVLRPEARATFVRFARDWARRRGTVSITSIGRAGDSARFDGWELAAARAAALGRLIRDAGMDPRAIEIVMPPSRGREGLGGQRLVLRFTPAR</sequence>
<comment type="caution">
    <text evidence="4">The sequence shown here is derived from an EMBL/GenBank/DDBJ whole genome shotgun (WGS) entry which is preliminary data.</text>
</comment>
<dbReference type="EMBL" id="QYUM01000002">
    <property type="protein sequence ID" value="RJF93234.1"/>
    <property type="molecule type" value="Genomic_DNA"/>
</dbReference>
<organism evidence="4 5">
    <name type="scientific">Sphingomonas cavernae</name>
    <dbReference type="NCBI Taxonomy" id="2320861"/>
    <lineage>
        <taxon>Bacteria</taxon>
        <taxon>Pseudomonadati</taxon>
        <taxon>Pseudomonadota</taxon>
        <taxon>Alphaproteobacteria</taxon>
        <taxon>Sphingomonadales</taxon>
        <taxon>Sphingomonadaceae</taxon>
        <taxon>Sphingomonas</taxon>
    </lineage>
</organism>
<protein>
    <submittedName>
        <fullName evidence="4">Flagellar motor protein</fullName>
    </submittedName>
</protein>
<dbReference type="InterPro" id="IPR036737">
    <property type="entry name" value="OmpA-like_sf"/>
</dbReference>
<keyword evidence="5" id="KW-1185">Reference proteome</keyword>
<dbReference type="Gene3D" id="3.30.1330.60">
    <property type="entry name" value="OmpA-like domain"/>
    <property type="match status" value="1"/>
</dbReference>
<dbReference type="Proteomes" id="UP000286100">
    <property type="component" value="Unassembled WGS sequence"/>
</dbReference>
<dbReference type="AlphaFoldDB" id="A0A418WPU8"/>
<dbReference type="OrthoDB" id="7564747at2"/>
<dbReference type="InterPro" id="IPR025713">
    <property type="entry name" value="MotB-like_N_dom"/>
</dbReference>
<keyword evidence="4" id="KW-0282">Flagellum</keyword>
<gene>
    <name evidence="4" type="ORF">D3876_02435</name>
</gene>
<feature type="domain" description="Motility protein B-like N-terminal" evidence="3">
    <location>
        <begin position="7"/>
        <end position="47"/>
    </location>
</feature>
<reference evidence="4 5" key="1">
    <citation type="submission" date="2018-09" db="EMBL/GenBank/DDBJ databases">
        <authorList>
            <person name="Zhu H."/>
        </authorList>
    </citation>
    <scope>NUCLEOTIDE SEQUENCE [LARGE SCALE GENOMIC DNA]</scope>
    <source>
        <strain evidence="4 5">K2R01-6</strain>
    </source>
</reference>
<accession>A0A418WPU8</accession>
<evidence type="ECO:0000256" key="2">
    <source>
        <dbReference type="ARBA" id="ARBA00023136"/>
    </source>
</evidence>
<dbReference type="GO" id="GO:0016020">
    <property type="term" value="C:membrane"/>
    <property type="evidence" value="ECO:0007669"/>
    <property type="project" value="UniProtKB-SubCell"/>
</dbReference>
<name>A0A418WPU8_9SPHN</name>
<dbReference type="Pfam" id="PF13677">
    <property type="entry name" value="MotB_plug"/>
    <property type="match status" value="1"/>
</dbReference>
<evidence type="ECO:0000313" key="4">
    <source>
        <dbReference type="EMBL" id="RJF93234.1"/>
    </source>
</evidence>
<keyword evidence="2" id="KW-0472">Membrane</keyword>
<evidence type="ECO:0000259" key="3">
    <source>
        <dbReference type="Pfam" id="PF13677"/>
    </source>
</evidence>
<dbReference type="RefSeq" id="WP_119759512.1">
    <property type="nucleotide sequence ID" value="NZ_QYUM01000002.1"/>
</dbReference>
<comment type="subcellular location">
    <subcellularLocation>
        <location evidence="1">Membrane</location>
    </subcellularLocation>
</comment>